<dbReference type="SUPFAM" id="SSF53756">
    <property type="entry name" value="UDP-Glycosyltransferase/glycogen phosphorylase"/>
    <property type="match status" value="1"/>
</dbReference>
<evidence type="ECO:0008006" key="5">
    <source>
        <dbReference type="Google" id="ProtNLM"/>
    </source>
</evidence>
<dbReference type="Gene3D" id="3.40.50.2000">
    <property type="entry name" value="Glycogen Phosphorylase B"/>
    <property type="match status" value="2"/>
</dbReference>
<dbReference type="Pfam" id="PF00534">
    <property type="entry name" value="Glycos_transf_1"/>
    <property type="match status" value="1"/>
</dbReference>
<evidence type="ECO:0000259" key="2">
    <source>
        <dbReference type="Pfam" id="PF13439"/>
    </source>
</evidence>
<protein>
    <recommendedName>
        <fullName evidence="5">Glycosyl transferase family 1</fullName>
    </recommendedName>
</protein>
<dbReference type="STRING" id="1802129.A3J04_01400"/>
<gene>
    <name evidence="3" type="ORF">A3J04_01400</name>
</gene>
<dbReference type="PANTHER" id="PTHR12526:SF627">
    <property type="entry name" value="D-RHAMNOSYLTRANSFERASE WBPZ"/>
    <property type="match status" value="1"/>
</dbReference>
<dbReference type="InterPro" id="IPR028098">
    <property type="entry name" value="Glyco_trans_4-like_N"/>
</dbReference>
<sequence>MTNADKPRKRKILFVSTKSVWGGAQRYIIDLVDYLPKDKFVFEVAAGGNGPFVSRLSERSITVHTIPELDKFINPFSDLRSFFKIYRIIREVKPDILHLNSSKASGLGALAGWFARVPKIVSSTHGWPFLESRPRWQRWLIKQVEKLSVLFHDKVICVSQFDYSIGLHERIASTRKLVEIQNGIDPKKHVFLEKRTARDRLFQKAGVEQNNYFVIGTLAEYTQNKGLFYLIEAATHIAAIEPHVVFFLIGWGEEKQFLEEQIEGRRLKKNVFLIDYIPEAFTYLKAFDVFILPSIKEGFAYVLLEASLAEIPIIATRVGGNPEIIDNLQNGLLIKPASPEEIINAISYLLRDPGDRAVFSGAARRKVIKDFSIDSMIKKTIEVYES</sequence>
<dbReference type="AlphaFoldDB" id="A0A1G2H0D1"/>
<proteinExistence type="predicted"/>
<reference evidence="3 4" key="1">
    <citation type="journal article" date="2016" name="Nat. Commun.">
        <title>Thousands of microbial genomes shed light on interconnected biogeochemical processes in an aquifer system.</title>
        <authorList>
            <person name="Anantharaman K."/>
            <person name="Brown C.T."/>
            <person name="Hug L.A."/>
            <person name="Sharon I."/>
            <person name="Castelle C.J."/>
            <person name="Probst A.J."/>
            <person name="Thomas B.C."/>
            <person name="Singh A."/>
            <person name="Wilkins M.J."/>
            <person name="Karaoz U."/>
            <person name="Brodie E.L."/>
            <person name="Williams K.H."/>
            <person name="Hubbard S.S."/>
            <person name="Banfield J.F."/>
        </authorList>
    </citation>
    <scope>NUCLEOTIDE SEQUENCE [LARGE SCALE GENOMIC DNA]</scope>
</reference>
<dbReference type="InterPro" id="IPR001296">
    <property type="entry name" value="Glyco_trans_1"/>
</dbReference>
<accession>A0A1G2H0D1</accession>
<feature type="domain" description="Glycosyltransferase subfamily 4-like N-terminal" evidence="2">
    <location>
        <begin position="21"/>
        <end position="187"/>
    </location>
</feature>
<feature type="domain" description="Glycosyl transferase family 1" evidence="1">
    <location>
        <begin position="206"/>
        <end position="365"/>
    </location>
</feature>
<evidence type="ECO:0000313" key="4">
    <source>
        <dbReference type="Proteomes" id="UP000177954"/>
    </source>
</evidence>
<comment type="caution">
    <text evidence="3">The sequence shown here is derived from an EMBL/GenBank/DDBJ whole genome shotgun (WGS) entry which is preliminary data.</text>
</comment>
<evidence type="ECO:0000259" key="1">
    <source>
        <dbReference type="Pfam" id="PF00534"/>
    </source>
</evidence>
<dbReference type="EMBL" id="MHNZ01000028">
    <property type="protein sequence ID" value="OGZ55829.1"/>
    <property type="molecule type" value="Genomic_DNA"/>
</dbReference>
<dbReference type="Pfam" id="PF13439">
    <property type="entry name" value="Glyco_transf_4"/>
    <property type="match status" value="1"/>
</dbReference>
<dbReference type="Proteomes" id="UP000177954">
    <property type="component" value="Unassembled WGS sequence"/>
</dbReference>
<dbReference type="GO" id="GO:0016757">
    <property type="term" value="F:glycosyltransferase activity"/>
    <property type="evidence" value="ECO:0007669"/>
    <property type="project" value="InterPro"/>
</dbReference>
<evidence type="ECO:0000313" key="3">
    <source>
        <dbReference type="EMBL" id="OGZ55829.1"/>
    </source>
</evidence>
<dbReference type="PANTHER" id="PTHR12526">
    <property type="entry name" value="GLYCOSYLTRANSFERASE"/>
    <property type="match status" value="1"/>
</dbReference>
<name>A0A1G2H0D1_9BACT</name>
<organism evidence="3 4">
    <name type="scientific">Candidatus Ryanbacteria bacterium RIFCSPLOWO2_02_FULL_47_14</name>
    <dbReference type="NCBI Taxonomy" id="1802129"/>
    <lineage>
        <taxon>Bacteria</taxon>
        <taxon>Candidatus Ryaniibacteriota</taxon>
    </lineage>
</organism>
<dbReference type="CDD" id="cd03808">
    <property type="entry name" value="GT4_CapM-like"/>
    <property type="match status" value="1"/>
</dbReference>